<gene>
    <name evidence="2" type="ORF">XENORESO_011375</name>
</gene>
<feature type="region of interest" description="Disordered" evidence="1">
    <location>
        <begin position="85"/>
        <end position="104"/>
    </location>
</feature>
<protein>
    <submittedName>
        <fullName evidence="2">Uncharacterized protein</fullName>
    </submittedName>
</protein>
<accession>A0ABV0WJS0</accession>
<dbReference type="EMBL" id="JAHRIM010053558">
    <property type="protein sequence ID" value="MEQ2269867.1"/>
    <property type="molecule type" value="Genomic_DNA"/>
</dbReference>
<name>A0ABV0WJS0_9TELE</name>
<proteinExistence type="predicted"/>
<evidence type="ECO:0000313" key="3">
    <source>
        <dbReference type="Proteomes" id="UP001444071"/>
    </source>
</evidence>
<keyword evidence="3" id="KW-1185">Reference proteome</keyword>
<organism evidence="2 3">
    <name type="scientific">Xenotaenia resolanae</name>
    <dbReference type="NCBI Taxonomy" id="208358"/>
    <lineage>
        <taxon>Eukaryota</taxon>
        <taxon>Metazoa</taxon>
        <taxon>Chordata</taxon>
        <taxon>Craniata</taxon>
        <taxon>Vertebrata</taxon>
        <taxon>Euteleostomi</taxon>
        <taxon>Actinopterygii</taxon>
        <taxon>Neopterygii</taxon>
        <taxon>Teleostei</taxon>
        <taxon>Neoteleostei</taxon>
        <taxon>Acanthomorphata</taxon>
        <taxon>Ovalentaria</taxon>
        <taxon>Atherinomorphae</taxon>
        <taxon>Cyprinodontiformes</taxon>
        <taxon>Goodeidae</taxon>
        <taxon>Xenotaenia</taxon>
    </lineage>
</organism>
<dbReference type="Proteomes" id="UP001444071">
    <property type="component" value="Unassembled WGS sequence"/>
</dbReference>
<comment type="caution">
    <text evidence="2">The sequence shown here is derived from an EMBL/GenBank/DDBJ whole genome shotgun (WGS) entry which is preliminary data.</text>
</comment>
<evidence type="ECO:0000256" key="1">
    <source>
        <dbReference type="SAM" id="MobiDB-lite"/>
    </source>
</evidence>
<reference evidence="2 3" key="1">
    <citation type="submission" date="2021-06" db="EMBL/GenBank/DDBJ databases">
        <authorList>
            <person name="Palmer J.M."/>
        </authorList>
    </citation>
    <scope>NUCLEOTIDE SEQUENCE [LARGE SCALE GENOMIC DNA]</scope>
    <source>
        <strain evidence="2 3">XR_2019</strain>
        <tissue evidence="2">Muscle</tissue>
    </source>
</reference>
<sequence length="104" mass="12047">MCVSPWILRLPGEEKETRTGLNRVRTFTHKHTHKPSSLRPWHCWISHTEAARDNKNGLKASMCSCKDARTEKHKPFVLSFGTQTLQHAGTNNRHTLRRPEQPTH</sequence>
<evidence type="ECO:0000313" key="2">
    <source>
        <dbReference type="EMBL" id="MEQ2269867.1"/>
    </source>
</evidence>